<protein>
    <recommendedName>
        <fullName evidence="2">F-box domain-containing protein</fullName>
    </recommendedName>
</protein>
<reference evidence="4" key="1">
    <citation type="submission" date="2011-07" db="EMBL/GenBank/DDBJ databases">
        <authorList>
            <consortium name="Caenorhabditis brenneri Sequencing and Analysis Consortium"/>
            <person name="Wilson R.K."/>
        </authorList>
    </citation>
    <scope>NUCLEOTIDE SEQUENCE [LARGE SCALE GENOMIC DNA]</scope>
    <source>
        <strain evidence="4">PB2801</strain>
    </source>
</reference>
<dbReference type="PROSITE" id="PS50181">
    <property type="entry name" value="FBOX"/>
    <property type="match status" value="1"/>
</dbReference>
<dbReference type="SMART" id="SM00256">
    <property type="entry name" value="FBOX"/>
    <property type="match status" value="1"/>
</dbReference>
<keyword evidence="1" id="KW-0732">Signal</keyword>
<organism evidence="4">
    <name type="scientific">Caenorhabditis brenneri</name>
    <name type="common">Nematode worm</name>
    <dbReference type="NCBI Taxonomy" id="135651"/>
    <lineage>
        <taxon>Eukaryota</taxon>
        <taxon>Metazoa</taxon>
        <taxon>Ecdysozoa</taxon>
        <taxon>Nematoda</taxon>
        <taxon>Chromadorea</taxon>
        <taxon>Rhabditida</taxon>
        <taxon>Rhabditina</taxon>
        <taxon>Rhabditomorpha</taxon>
        <taxon>Rhabditoidea</taxon>
        <taxon>Rhabditidae</taxon>
        <taxon>Peloderinae</taxon>
        <taxon>Caenorhabditis</taxon>
    </lineage>
</organism>
<gene>
    <name evidence="3" type="ORF">CAEBREN_13746</name>
</gene>
<dbReference type="Pfam" id="PF00646">
    <property type="entry name" value="F-box"/>
    <property type="match status" value="1"/>
</dbReference>
<feature type="chain" id="PRO_5003405892" description="F-box domain-containing protein" evidence="1">
    <location>
        <begin position="25"/>
        <end position="246"/>
    </location>
</feature>
<dbReference type="InterPro" id="IPR001810">
    <property type="entry name" value="F-box_dom"/>
</dbReference>
<name>G0NJX9_CAEBE</name>
<feature type="signal peptide" evidence="1">
    <location>
        <begin position="1"/>
        <end position="24"/>
    </location>
</feature>
<dbReference type="AlphaFoldDB" id="G0NJX9"/>
<dbReference type="HOGENOM" id="CLU_1129924_0_0_1"/>
<accession>G0NJX9</accession>
<dbReference type="EMBL" id="GL379897">
    <property type="protein sequence ID" value="EGT32685.1"/>
    <property type="molecule type" value="Genomic_DNA"/>
</dbReference>
<evidence type="ECO:0000259" key="2">
    <source>
        <dbReference type="PROSITE" id="PS50181"/>
    </source>
</evidence>
<dbReference type="PANTHER" id="PTHR31006:SF3">
    <property type="entry name" value="F-BOX DOMAIN-CONTAINING PROTEIN-RELATED"/>
    <property type="match status" value="1"/>
</dbReference>
<dbReference type="Proteomes" id="UP000008068">
    <property type="component" value="Unassembled WGS sequence"/>
</dbReference>
<dbReference type="InterPro" id="IPR042317">
    <property type="entry name" value="She-1-like"/>
</dbReference>
<proteinExistence type="predicted"/>
<dbReference type="PANTHER" id="PTHR31006">
    <property type="entry name" value="F-BOX DOMAIN-CONTAINING PROTEIN-RELATED-RELATED"/>
    <property type="match status" value="1"/>
</dbReference>
<evidence type="ECO:0000313" key="4">
    <source>
        <dbReference type="Proteomes" id="UP000008068"/>
    </source>
</evidence>
<sequence>MDWEYNPFAIEGFLFCLFLLKVSAERAYYDLLKVTKRQERCLECVKSLFNWMEEEDYDIQAGDDEYQRSKGFLYCLYLREVSPDYAFLELQLSGGSFNLRDVRIMFKRMEEGKYNMEQVVVSKNPNEAFGILPDELKVKVIEFLNLDSRLAFRQTSHKNRILVDTEKFFIRDAKIFDSRLTLYILASDYTINWDLAANRWLMYKKFKDYVILPGATETEVHSKFQKEISLIFNSNKKYILENWTFA</sequence>
<dbReference type="InParanoid" id="G0NJX9"/>
<evidence type="ECO:0000256" key="1">
    <source>
        <dbReference type="SAM" id="SignalP"/>
    </source>
</evidence>
<keyword evidence="4" id="KW-1185">Reference proteome</keyword>
<evidence type="ECO:0000313" key="3">
    <source>
        <dbReference type="EMBL" id="EGT32685.1"/>
    </source>
</evidence>
<feature type="domain" description="F-box" evidence="2">
    <location>
        <begin position="126"/>
        <end position="172"/>
    </location>
</feature>